<evidence type="ECO:0000313" key="1">
    <source>
        <dbReference type="EMBL" id="OOE86793.1"/>
    </source>
</evidence>
<dbReference type="Proteomes" id="UP000188627">
    <property type="component" value="Unassembled WGS sequence"/>
</dbReference>
<evidence type="ECO:0000313" key="2">
    <source>
        <dbReference type="Proteomes" id="UP000188627"/>
    </source>
</evidence>
<dbReference type="RefSeq" id="WP_077772802.1">
    <property type="nucleotide sequence ID" value="NZ_MUFC01000013.1"/>
</dbReference>
<gene>
    <name evidence="1" type="ORF">BZG74_11950</name>
</gene>
<dbReference type="InterPro" id="IPR053773">
    <property type="entry name" value="Vpar_1526-like"/>
</dbReference>
<organism evidence="1 2">
    <name type="scientific">Salinivibrio sharmensis</name>
    <dbReference type="NCBI Taxonomy" id="390883"/>
    <lineage>
        <taxon>Bacteria</taxon>
        <taxon>Pseudomonadati</taxon>
        <taxon>Pseudomonadota</taxon>
        <taxon>Gammaproteobacteria</taxon>
        <taxon>Vibrionales</taxon>
        <taxon>Vibrionaceae</taxon>
        <taxon>Salinivibrio</taxon>
    </lineage>
</organism>
<dbReference type="EMBL" id="MUFC01000013">
    <property type="protein sequence ID" value="OOE86793.1"/>
    <property type="molecule type" value="Genomic_DNA"/>
</dbReference>
<sequence>MINDQVQKQQAGDSSTNLQGQSIVINQGISYTDARDIALDVYKSNFIQLSHDAAELAKNRAEELTDSFLKKLQDTNESGINQMKQPAMQSALFEAQKQYAKSGDEDLEYMLVDILVQRASTPERNTKQIVLDEALEVVSKLTNEQLNILSLNFSLTRLARGDVNDLDSLIKYINTELLVFVDQDIEYHHSWFEHLAYSGCVTLMEASWYKEIPVFMLGQYPALFQKGFDEQEFEQFFGKPMSDFNSLLMNCFHTINLFQFNAMDENVLAEKANSLGINGEEVNKLRQYFKSKLMNQNEVKEWLMEKIPGLGVLLDIWGGENNQLSKLQLTTVGIALAQANYKQKVKDISFDLGKWVK</sequence>
<dbReference type="NCBIfam" id="NF045477">
    <property type="entry name" value="LPO_1073_dom"/>
    <property type="match status" value="1"/>
</dbReference>
<reference evidence="2" key="1">
    <citation type="submission" date="2017-01" db="EMBL/GenBank/DDBJ databases">
        <title>Draft genome of the species Salinivibrio sharmensis.</title>
        <authorList>
            <person name="Lopez-Hermoso C."/>
            <person name="De La Haba R."/>
            <person name="Sanchez-Porro C."/>
            <person name="Ventosa A."/>
        </authorList>
    </citation>
    <scope>NUCLEOTIDE SEQUENCE [LARGE SCALE GENOMIC DNA]</scope>
    <source>
        <strain evidence="2">CBH463</strain>
    </source>
</reference>
<accession>A0ABX3KDD6</accession>
<keyword evidence="2" id="KW-1185">Reference proteome</keyword>
<protein>
    <submittedName>
        <fullName evidence="1">Uncharacterized protein</fullName>
    </submittedName>
</protein>
<name>A0ABX3KDD6_9GAMM</name>
<proteinExistence type="predicted"/>
<comment type="caution">
    <text evidence="1">The sequence shown here is derived from an EMBL/GenBank/DDBJ whole genome shotgun (WGS) entry which is preliminary data.</text>
</comment>